<dbReference type="AlphaFoldDB" id="A0A4Y9EKZ0"/>
<keyword evidence="2" id="KW-1185">Reference proteome</keyword>
<reference evidence="1 2" key="1">
    <citation type="submission" date="2019-02" db="EMBL/GenBank/DDBJ databases">
        <title>Polymorphobacter sp. isolated from the lake at the Tibet of China.</title>
        <authorList>
            <person name="Li A."/>
        </authorList>
    </citation>
    <scope>NUCLEOTIDE SEQUENCE [LARGE SCALE GENOMIC DNA]</scope>
    <source>
        <strain evidence="1 2">DJ1R-1</strain>
    </source>
</reference>
<comment type="caution">
    <text evidence="1">The sequence shown here is derived from an EMBL/GenBank/DDBJ whole genome shotgun (WGS) entry which is preliminary data.</text>
</comment>
<organism evidence="1 2">
    <name type="scientific">Glacieibacterium arshaanense</name>
    <dbReference type="NCBI Taxonomy" id="2511025"/>
    <lineage>
        <taxon>Bacteria</taxon>
        <taxon>Pseudomonadati</taxon>
        <taxon>Pseudomonadota</taxon>
        <taxon>Alphaproteobacteria</taxon>
        <taxon>Sphingomonadales</taxon>
        <taxon>Sphingosinicellaceae</taxon>
        <taxon>Glacieibacterium</taxon>
    </lineage>
</organism>
<protein>
    <submittedName>
        <fullName evidence="1">DUF2188 domain-containing protein</fullName>
    </submittedName>
</protein>
<evidence type="ECO:0000313" key="1">
    <source>
        <dbReference type="EMBL" id="TFU01374.1"/>
    </source>
</evidence>
<dbReference type="Proteomes" id="UP000297737">
    <property type="component" value="Unassembled WGS sequence"/>
</dbReference>
<dbReference type="Pfam" id="PF09954">
    <property type="entry name" value="DUF2188"/>
    <property type="match status" value="1"/>
</dbReference>
<dbReference type="InterPro" id="IPR018691">
    <property type="entry name" value="DUF2188"/>
</dbReference>
<accession>A0A4Y9EKZ0</accession>
<sequence length="80" mass="8764">MTRIVYEVVEHDGGWTYKVGDVFTETYATHAEATRAAEAAAIEHGLSGDTVPIEFEDAAGRWHDETADGDDRPEAVVKDN</sequence>
<dbReference type="EMBL" id="SIHO01000003">
    <property type="protein sequence ID" value="TFU01374.1"/>
    <property type="molecule type" value="Genomic_DNA"/>
</dbReference>
<dbReference type="OrthoDB" id="7596641at2"/>
<proteinExistence type="predicted"/>
<evidence type="ECO:0000313" key="2">
    <source>
        <dbReference type="Proteomes" id="UP000297737"/>
    </source>
</evidence>
<name>A0A4Y9EKZ0_9SPHN</name>
<dbReference type="RefSeq" id="WP_135246878.1">
    <property type="nucleotide sequence ID" value="NZ_SIHO01000003.1"/>
</dbReference>
<gene>
    <name evidence="1" type="ORF">EUV02_13890</name>
</gene>